<keyword evidence="1" id="KW-1133">Transmembrane helix</keyword>
<name>A0A8S5QKF1_9CAUD</name>
<dbReference type="Pfam" id="PF04550">
    <property type="entry name" value="Phage_holin_3_2"/>
    <property type="match status" value="1"/>
</dbReference>
<feature type="transmembrane region" description="Helical" evidence="1">
    <location>
        <begin position="6"/>
        <end position="25"/>
    </location>
</feature>
<feature type="transmembrane region" description="Helical" evidence="1">
    <location>
        <begin position="63"/>
        <end position="84"/>
    </location>
</feature>
<evidence type="ECO:0000256" key="1">
    <source>
        <dbReference type="SAM" id="Phobius"/>
    </source>
</evidence>
<dbReference type="InterPro" id="IPR007633">
    <property type="entry name" value="Phage_P2_Holin"/>
</dbReference>
<keyword evidence="1" id="KW-0812">Transmembrane</keyword>
<proteinExistence type="predicted"/>
<protein>
    <submittedName>
        <fullName evidence="2">Holin</fullName>
    </submittedName>
</protein>
<organism evidence="2">
    <name type="scientific">Myoviridae sp. ctitt1</name>
    <dbReference type="NCBI Taxonomy" id="2825157"/>
    <lineage>
        <taxon>Viruses</taxon>
        <taxon>Duplodnaviria</taxon>
        <taxon>Heunggongvirae</taxon>
        <taxon>Uroviricota</taxon>
        <taxon>Caudoviricetes</taxon>
    </lineage>
</organism>
<dbReference type="EMBL" id="BK015676">
    <property type="protein sequence ID" value="DAE19474.1"/>
    <property type="molecule type" value="Genomic_DNA"/>
</dbReference>
<reference evidence="2" key="1">
    <citation type="journal article" date="2021" name="Proc. Natl. Acad. Sci. U.S.A.">
        <title>A Catalog of Tens of Thousands of Viruses from Human Metagenomes Reveals Hidden Associations with Chronic Diseases.</title>
        <authorList>
            <person name="Tisza M.J."/>
            <person name="Buck C.B."/>
        </authorList>
    </citation>
    <scope>NUCLEOTIDE SEQUENCE</scope>
    <source>
        <strain evidence="2">Ctitt1</strain>
    </source>
</reference>
<accession>A0A8S5QKF1</accession>
<feature type="transmembrane region" description="Helical" evidence="1">
    <location>
        <begin position="37"/>
        <end position="57"/>
    </location>
</feature>
<sequence length="100" mass="10441">MLTPHEKSILTLAGIGALIALGKVLNTAEPITLRLIIGRVILGAAVSMVAGVALIQFPDLHPVAINGLGAAFGIAGYQAVELWLRNRAQSRNGSKTNDTE</sequence>
<evidence type="ECO:0000313" key="2">
    <source>
        <dbReference type="EMBL" id="DAE19474.1"/>
    </source>
</evidence>
<keyword evidence="1" id="KW-0472">Membrane</keyword>
<dbReference type="GO" id="GO:0044660">
    <property type="term" value="P:viral release via pore formation in host cell membrane"/>
    <property type="evidence" value="ECO:0007669"/>
    <property type="project" value="InterPro"/>
</dbReference>